<name>F4PJ96_CACFS</name>
<dbReference type="OrthoDB" id="2353287at2759"/>
<reference evidence="2" key="1">
    <citation type="journal article" date="2011" name="Genome Res.">
        <title>Phylogeny-wide analysis of social amoeba genomes highlights ancient origins for complex intercellular communication.</title>
        <authorList>
            <person name="Heidel A.J."/>
            <person name="Lawal H.M."/>
            <person name="Felder M."/>
            <person name="Schilde C."/>
            <person name="Helps N.R."/>
            <person name="Tunggal B."/>
            <person name="Rivero F."/>
            <person name="John U."/>
            <person name="Schleicher M."/>
            <person name="Eichinger L."/>
            <person name="Platzer M."/>
            <person name="Noegel A.A."/>
            <person name="Schaap P."/>
            <person name="Gloeckner G."/>
        </authorList>
    </citation>
    <scope>NUCLEOTIDE SEQUENCE [LARGE SCALE GENOMIC DNA]</scope>
    <source>
        <strain evidence="2">SH3</strain>
    </source>
</reference>
<protein>
    <recommendedName>
        <fullName evidence="3">Protein kinase domain-containing protein</fullName>
    </recommendedName>
</protein>
<keyword evidence="2" id="KW-1185">Reference proteome</keyword>
<evidence type="ECO:0000313" key="1">
    <source>
        <dbReference type="EMBL" id="EGG24382.1"/>
    </source>
</evidence>
<evidence type="ECO:0008006" key="3">
    <source>
        <dbReference type="Google" id="ProtNLM"/>
    </source>
</evidence>
<organism evidence="1 2">
    <name type="scientific">Cavenderia fasciculata</name>
    <name type="common">Slime mold</name>
    <name type="synonym">Dictyostelium fasciculatum</name>
    <dbReference type="NCBI Taxonomy" id="261658"/>
    <lineage>
        <taxon>Eukaryota</taxon>
        <taxon>Amoebozoa</taxon>
        <taxon>Evosea</taxon>
        <taxon>Eumycetozoa</taxon>
        <taxon>Dictyostelia</taxon>
        <taxon>Acytosteliales</taxon>
        <taxon>Cavenderiaceae</taxon>
        <taxon>Cavenderia</taxon>
    </lineage>
</organism>
<dbReference type="OMA" id="INTSIAF"/>
<gene>
    <name evidence="1" type="ORF">DFA_06532</name>
</gene>
<evidence type="ECO:0000313" key="2">
    <source>
        <dbReference type="Proteomes" id="UP000007797"/>
    </source>
</evidence>
<dbReference type="GeneID" id="14876550"/>
<dbReference type="EMBL" id="GL883007">
    <property type="protein sequence ID" value="EGG24382.1"/>
    <property type="molecule type" value="Genomic_DNA"/>
</dbReference>
<dbReference type="SUPFAM" id="SSF56112">
    <property type="entry name" value="Protein kinase-like (PK-like)"/>
    <property type="match status" value="1"/>
</dbReference>
<dbReference type="InterPro" id="IPR011009">
    <property type="entry name" value="Kinase-like_dom_sf"/>
</dbReference>
<accession>F4PJ96</accession>
<sequence>MTTVVNNWTHTQTLEWVKSGIDKGGYDQDCLYLKDGFKGENLTFNSKSIEIFKRNFKNESPEQKADDQKMKEREQLIESLFAELERLFSQTTATAPKTNIEELVLLISKFKVEGEITHPKQQVDDDLSDLDQDFKSKLVFEKEGMSSRVFSALVDGKSYFIKIYKKPHFKSNEEKRLQSLKDFNGVPKIIRSSGDSSKWMVMSPLGSVINTSIAFKNWGKIIQILLDVHKNNIIHRDIGPSNIILSNESKEPILIDWSSSVLFSGNPSPYEGCYYTASNNVLISMVKSNGTHTSTPNDDLESCIKTMIILTVRNVKRKVLSVGVDSPRRLIDVWNKIEKKRISPYHVQLLALSRNGSHKELIQLLHSLQTESEQQ</sequence>
<proteinExistence type="predicted"/>
<dbReference type="Proteomes" id="UP000007797">
    <property type="component" value="Unassembled WGS sequence"/>
</dbReference>
<dbReference type="KEGG" id="dfa:DFA_06532"/>
<dbReference type="Gene3D" id="1.10.510.10">
    <property type="entry name" value="Transferase(Phosphotransferase) domain 1"/>
    <property type="match status" value="1"/>
</dbReference>
<dbReference type="RefSeq" id="XP_004362233.1">
    <property type="nucleotide sequence ID" value="XM_004362176.1"/>
</dbReference>
<dbReference type="AlphaFoldDB" id="F4PJ96"/>